<sequence length="210" mass="23942">SEDYKVFGLFPAGTAVACMQFKNGAWKLYVQQQYLVKDPANAPPQDSKYVMQLRVTVKDIVKDKYIDSSLQKAFDEKRGWMQQRIKDLAKTLGVSSAIIDNAKDGVYKGKGEFNEKDPAINEWNKLRDAIEKKLVEKNKNEAEAAKLKKDDIAWWQTKWTALFGNNTEILPDKSLLEFGNYAGMLHVAENLDIIWLWLQINKATGSHANQ</sequence>
<keyword evidence="3" id="KW-1185">Reference proteome</keyword>
<evidence type="ECO:0000313" key="2">
    <source>
        <dbReference type="EMBL" id="KAH9303887.1"/>
    </source>
</evidence>
<proteinExistence type="predicted"/>
<feature type="coiled-coil region" evidence="1">
    <location>
        <begin position="120"/>
        <end position="150"/>
    </location>
</feature>
<dbReference type="Proteomes" id="UP000824469">
    <property type="component" value="Unassembled WGS sequence"/>
</dbReference>
<protein>
    <submittedName>
        <fullName evidence="2">Uncharacterized protein</fullName>
    </submittedName>
</protein>
<evidence type="ECO:0000256" key="1">
    <source>
        <dbReference type="SAM" id="Coils"/>
    </source>
</evidence>
<accession>A0AA38CQD8</accession>
<reference evidence="2 3" key="1">
    <citation type="journal article" date="2021" name="Nat. Plants">
        <title>The Taxus genome provides insights into paclitaxel biosynthesis.</title>
        <authorList>
            <person name="Xiong X."/>
            <person name="Gou J."/>
            <person name="Liao Q."/>
            <person name="Li Y."/>
            <person name="Zhou Q."/>
            <person name="Bi G."/>
            <person name="Li C."/>
            <person name="Du R."/>
            <person name="Wang X."/>
            <person name="Sun T."/>
            <person name="Guo L."/>
            <person name="Liang H."/>
            <person name="Lu P."/>
            <person name="Wu Y."/>
            <person name="Zhang Z."/>
            <person name="Ro D.K."/>
            <person name="Shang Y."/>
            <person name="Huang S."/>
            <person name="Yan J."/>
        </authorList>
    </citation>
    <scope>NUCLEOTIDE SEQUENCE [LARGE SCALE GENOMIC DNA]</scope>
    <source>
        <strain evidence="2">Ta-2019</strain>
    </source>
</reference>
<dbReference type="AlphaFoldDB" id="A0AA38CQD8"/>
<comment type="caution">
    <text evidence="2">The sequence shown here is derived from an EMBL/GenBank/DDBJ whole genome shotgun (WGS) entry which is preliminary data.</text>
</comment>
<name>A0AA38CQD8_TAXCH</name>
<dbReference type="EMBL" id="JAHRHJ020000008">
    <property type="protein sequence ID" value="KAH9303887.1"/>
    <property type="molecule type" value="Genomic_DNA"/>
</dbReference>
<evidence type="ECO:0000313" key="3">
    <source>
        <dbReference type="Proteomes" id="UP000824469"/>
    </source>
</evidence>
<feature type="non-terminal residue" evidence="2">
    <location>
        <position position="1"/>
    </location>
</feature>
<organism evidence="2 3">
    <name type="scientific">Taxus chinensis</name>
    <name type="common">Chinese yew</name>
    <name type="synonym">Taxus wallichiana var. chinensis</name>
    <dbReference type="NCBI Taxonomy" id="29808"/>
    <lineage>
        <taxon>Eukaryota</taxon>
        <taxon>Viridiplantae</taxon>
        <taxon>Streptophyta</taxon>
        <taxon>Embryophyta</taxon>
        <taxon>Tracheophyta</taxon>
        <taxon>Spermatophyta</taxon>
        <taxon>Pinopsida</taxon>
        <taxon>Pinidae</taxon>
        <taxon>Conifers II</taxon>
        <taxon>Cupressales</taxon>
        <taxon>Taxaceae</taxon>
        <taxon>Taxus</taxon>
    </lineage>
</organism>
<keyword evidence="1" id="KW-0175">Coiled coil</keyword>
<gene>
    <name evidence="2" type="ORF">KI387_008291</name>
</gene>